<feature type="region of interest" description="Disordered" evidence="1">
    <location>
        <begin position="1"/>
        <end position="66"/>
    </location>
</feature>
<accession>A0A168JTW2</accession>
<protein>
    <recommendedName>
        <fullName evidence="4">BZIP domain-containing protein</fullName>
    </recommendedName>
</protein>
<gene>
    <name evidence="2" type="ORF">LEL_00415</name>
</gene>
<feature type="compositionally biased region" description="Low complexity" evidence="1">
    <location>
        <begin position="220"/>
        <end position="233"/>
    </location>
</feature>
<dbReference type="EMBL" id="AZHF01000001">
    <property type="protein sequence ID" value="OAA80870.1"/>
    <property type="molecule type" value="Genomic_DNA"/>
</dbReference>
<evidence type="ECO:0000313" key="2">
    <source>
        <dbReference type="EMBL" id="OAA80870.1"/>
    </source>
</evidence>
<evidence type="ECO:0000313" key="3">
    <source>
        <dbReference type="Proteomes" id="UP000076881"/>
    </source>
</evidence>
<evidence type="ECO:0000256" key="1">
    <source>
        <dbReference type="SAM" id="MobiDB-lite"/>
    </source>
</evidence>
<dbReference type="Proteomes" id="UP000076881">
    <property type="component" value="Unassembled WGS sequence"/>
</dbReference>
<feature type="region of interest" description="Disordered" evidence="1">
    <location>
        <begin position="484"/>
        <end position="504"/>
    </location>
</feature>
<dbReference type="OrthoDB" id="4847496at2759"/>
<dbReference type="AlphaFoldDB" id="A0A168JTW2"/>
<reference evidence="2 3" key="1">
    <citation type="journal article" date="2016" name="Genome Biol. Evol.">
        <title>Divergent and convergent evolution of fungal pathogenicity.</title>
        <authorList>
            <person name="Shang Y."/>
            <person name="Xiao G."/>
            <person name="Zheng P."/>
            <person name="Cen K."/>
            <person name="Zhan S."/>
            <person name="Wang C."/>
        </authorList>
    </citation>
    <scope>NUCLEOTIDE SEQUENCE [LARGE SCALE GENOMIC DNA]</scope>
    <source>
        <strain evidence="2 3">RCEF 1005</strain>
    </source>
</reference>
<evidence type="ECO:0008006" key="4">
    <source>
        <dbReference type="Google" id="ProtNLM"/>
    </source>
</evidence>
<proteinExistence type="predicted"/>
<feature type="compositionally biased region" description="Polar residues" evidence="1">
    <location>
        <begin position="35"/>
        <end position="45"/>
    </location>
</feature>
<comment type="caution">
    <text evidence="2">The sequence shown here is derived from an EMBL/GenBank/DDBJ whole genome shotgun (WGS) entry which is preliminary data.</text>
</comment>
<feature type="compositionally biased region" description="Basic and acidic residues" evidence="1">
    <location>
        <begin position="533"/>
        <end position="548"/>
    </location>
</feature>
<organism evidence="2 3">
    <name type="scientific">Akanthomyces lecanii RCEF 1005</name>
    <dbReference type="NCBI Taxonomy" id="1081108"/>
    <lineage>
        <taxon>Eukaryota</taxon>
        <taxon>Fungi</taxon>
        <taxon>Dikarya</taxon>
        <taxon>Ascomycota</taxon>
        <taxon>Pezizomycotina</taxon>
        <taxon>Sordariomycetes</taxon>
        <taxon>Hypocreomycetidae</taxon>
        <taxon>Hypocreales</taxon>
        <taxon>Cordycipitaceae</taxon>
        <taxon>Akanthomyces</taxon>
        <taxon>Cordyceps confragosa</taxon>
    </lineage>
</organism>
<feature type="compositionally biased region" description="Pro residues" evidence="1">
    <location>
        <begin position="207"/>
        <end position="219"/>
    </location>
</feature>
<dbReference type="STRING" id="1081108.A0A168JTW2"/>
<feature type="region of interest" description="Disordered" evidence="1">
    <location>
        <begin position="190"/>
        <end position="233"/>
    </location>
</feature>
<sequence>MAPRAGSSANHNTTALHLPIATPLQPTTTTATTTNDFSSPSTNKRPLTVEDDGEFFENGQRASPSERGFPIEAQIHHDSYGQPQQQDQDWSLIDFQLGAQQLREIQSFDSQYDNFQDGTGPLPFNPSAVHDLLPPREELQEGQQFDLGLLSTFIQHHQQQQQELAPVSQTLQYDPDTAFYGVHLPTSPSVAHHQSVLQQPAQQLFSTPPPPSPPPPPRPLTTVTPPQPRQQLPPVRQSVYTNRHCSWPVMASTAAATTASVPVATSFAAAAAASSSSAYSLRQQHPPAPAPAPSLNSMRVGGFALEEAGIKLPADLDPDERQRRLCLLAQELHYEALHPPILPPSQVPDLPEKPPPMLLPSLNPGMSPEERQFVTSEIRRVGAAQKALDKERNNMAAKKSRMLRLESLENTRLQLNAKAAECAWLRLQMVALSGHALGRNPSEAWGGFDYVYRRRKRKRNAPPTTRDEQGREVQLVLDNEVVEDAVGEREEEEEEEEEEVEDVEVYAESGVVPRRIKLGITEEVRARVEAHKMGLEEVQKRKTSESRTARTATKAAREQGQALLDADVERRQPRRGSRGSRR</sequence>
<feature type="region of interest" description="Disordered" evidence="1">
    <location>
        <begin position="533"/>
        <end position="582"/>
    </location>
</feature>
<keyword evidence="3" id="KW-1185">Reference proteome</keyword>
<name>A0A168JTW2_CORDF</name>
<feature type="compositionally biased region" description="Basic residues" evidence="1">
    <location>
        <begin position="572"/>
        <end position="582"/>
    </location>
</feature>